<evidence type="ECO:0000256" key="2">
    <source>
        <dbReference type="ARBA" id="ARBA00022679"/>
    </source>
</evidence>
<dbReference type="InterPro" id="IPR001296">
    <property type="entry name" value="Glyco_trans_1"/>
</dbReference>
<dbReference type="AlphaFoldDB" id="A0A2Z2MTV6"/>
<dbReference type="OrthoDB" id="131038at2157"/>
<dbReference type="PANTHER" id="PTHR12526:SF510">
    <property type="entry name" value="D-INOSITOL 3-PHOSPHATE GLYCOSYLTRANSFERASE"/>
    <property type="match status" value="1"/>
</dbReference>
<evidence type="ECO:0000313" key="6">
    <source>
        <dbReference type="Proteomes" id="UP000250272"/>
    </source>
</evidence>
<sequence>MKIAVIGPIHPFVGGISHYNTELCKSLSTNHELVVISYKRRYPMFLYPGKNQIDKKCSRKSEISNVEYILDTVNPITWIKAVSRIKKENPNLLIFHWVTPFMTPMFVTVFFLLKKLTRIQILAICHNVLPHERTSLDVFLTKLVFRNVDYFIVHSRKDFTNLKKIVTRPTRRVLFPLYHMFKVSNISKNHAKEIINLTKNDKVILFFGYIREYKGLIYLIQAMPKVLIRIPTAKLLVVGEFWDNKERYLAEIENLNIKNAVILIDKYVHNDQVELYFSAADVVVLPYISATQSAVVQTAYYFNKPVITTRVGGLPDIVTDKKTGLIVEPKDSEMLAEAISEYLEQTIGKKMGRIIHRTKWKFSWERLVKTIEKLGENNESRDDYS</sequence>
<reference evidence="5 6" key="1">
    <citation type="submission" date="2016-04" db="EMBL/GenBank/DDBJ databases">
        <title>Complete genome sequence of Thermococcus barossii type strain SHCK-94.</title>
        <authorList>
            <person name="Oger P.M."/>
        </authorList>
    </citation>
    <scope>NUCLEOTIDE SEQUENCE [LARGE SCALE GENOMIC DNA]</scope>
    <source>
        <strain evidence="5 6">SHCK-94</strain>
    </source>
</reference>
<dbReference type="KEGG" id="tbs:A3L01_10225"/>
<dbReference type="Pfam" id="PF00534">
    <property type="entry name" value="Glycos_transf_1"/>
    <property type="match status" value="1"/>
</dbReference>
<keyword evidence="3" id="KW-1133">Transmembrane helix</keyword>
<dbReference type="GO" id="GO:0016757">
    <property type="term" value="F:glycosyltransferase activity"/>
    <property type="evidence" value="ECO:0007669"/>
    <property type="project" value="UniProtKB-KW"/>
</dbReference>
<evidence type="ECO:0000313" key="5">
    <source>
        <dbReference type="EMBL" id="ASJ05721.1"/>
    </source>
</evidence>
<dbReference type="EMBL" id="CP015101">
    <property type="protein sequence ID" value="ASJ05721.1"/>
    <property type="molecule type" value="Genomic_DNA"/>
</dbReference>
<accession>A0A2Z2MTV6</accession>
<dbReference type="GeneID" id="33327157"/>
<keyword evidence="3" id="KW-0812">Transmembrane</keyword>
<gene>
    <name evidence="5" type="ORF">A3L01_10225</name>
</gene>
<feature type="domain" description="Glycosyl transferase family 1" evidence="4">
    <location>
        <begin position="191"/>
        <end position="354"/>
    </location>
</feature>
<keyword evidence="2 5" id="KW-0808">Transferase</keyword>
<organism evidence="5 6">
    <name type="scientific">Thermococcus barossii</name>
    <dbReference type="NCBI Taxonomy" id="54077"/>
    <lineage>
        <taxon>Archaea</taxon>
        <taxon>Methanobacteriati</taxon>
        <taxon>Methanobacteriota</taxon>
        <taxon>Thermococci</taxon>
        <taxon>Thermococcales</taxon>
        <taxon>Thermococcaceae</taxon>
        <taxon>Thermococcus</taxon>
    </lineage>
</organism>
<evidence type="ECO:0000256" key="3">
    <source>
        <dbReference type="SAM" id="Phobius"/>
    </source>
</evidence>
<evidence type="ECO:0000256" key="1">
    <source>
        <dbReference type="ARBA" id="ARBA00022676"/>
    </source>
</evidence>
<dbReference type="Gene3D" id="3.40.50.2000">
    <property type="entry name" value="Glycogen Phosphorylase B"/>
    <property type="match status" value="2"/>
</dbReference>
<protein>
    <submittedName>
        <fullName evidence="5">Glycosyl transferase family 1</fullName>
    </submittedName>
</protein>
<feature type="transmembrane region" description="Helical" evidence="3">
    <location>
        <begin position="94"/>
        <end position="113"/>
    </location>
</feature>
<dbReference type="CDD" id="cd03801">
    <property type="entry name" value="GT4_PimA-like"/>
    <property type="match status" value="1"/>
</dbReference>
<proteinExistence type="predicted"/>
<dbReference type="Proteomes" id="UP000250272">
    <property type="component" value="Chromosome"/>
</dbReference>
<name>A0A2Z2MTV6_9EURY</name>
<dbReference type="RefSeq" id="WP_088865715.1">
    <property type="nucleotide sequence ID" value="NZ_CP015101.1"/>
</dbReference>
<dbReference type="SUPFAM" id="SSF53756">
    <property type="entry name" value="UDP-Glycosyltransferase/glycogen phosphorylase"/>
    <property type="match status" value="1"/>
</dbReference>
<keyword evidence="3" id="KW-0472">Membrane</keyword>
<keyword evidence="1" id="KW-0328">Glycosyltransferase</keyword>
<keyword evidence="6" id="KW-1185">Reference proteome</keyword>
<dbReference type="PANTHER" id="PTHR12526">
    <property type="entry name" value="GLYCOSYLTRANSFERASE"/>
    <property type="match status" value="1"/>
</dbReference>
<evidence type="ECO:0000259" key="4">
    <source>
        <dbReference type="Pfam" id="PF00534"/>
    </source>
</evidence>